<feature type="transmembrane region" description="Helical" evidence="2">
    <location>
        <begin position="135"/>
        <end position="157"/>
    </location>
</feature>
<accession>A0AA37TCZ0</accession>
<evidence type="ECO:0000256" key="1">
    <source>
        <dbReference type="SAM" id="MobiDB-lite"/>
    </source>
</evidence>
<proteinExistence type="predicted"/>
<feature type="compositionally biased region" description="Basic and acidic residues" evidence="1">
    <location>
        <begin position="1"/>
        <end position="11"/>
    </location>
</feature>
<evidence type="ECO:0000313" key="3">
    <source>
        <dbReference type="EMBL" id="GLS68978.1"/>
    </source>
</evidence>
<keyword evidence="2" id="KW-0812">Transmembrane</keyword>
<dbReference type="Proteomes" id="UP001157440">
    <property type="component" value="Unassembled WGS sequence"/>
</dbReference>
<sequence>MPRQSNRRESHTSPQDGQLALPTQPMAHRGIFDATALKGTPMLFRSKTPPSPGNLHVAEPPASDRPTTAMLKADIDSGATGDKVEHYDVGMAQLGTCDEAGGTPPSPERIALARKTAAENRPRRPAGYPYARQSWVIPTYIGFIVSAAVIVSGAIWLTH</sequence>
<reference evidence="4" key="1">
    <citation type="journal article" date="2019" name="Int. J. Syst. Evol. Microbiol.">
        <title>The Global Catalogue of Microorganisms (GCM) 10K type strain sequencing project: providing services to taxonomists for standard genome sequencing and annotation.</title>
        <authorList>
            <consortium name="The Broad Institute Genomics Platform"/>
            <consortium name="The Broad Institute Genome Sequencing Center for Infectious Disease"/>
            <person name="Wu L."/>
            <person name="Ma J."/>
        </authorList>
    </citation>
    <scope>NUCLEOTIDE SEQUENCE [LARGE SCALE GENOMIC DNA]</scope>
    <source>
        <strain evidence="4">NBRC 103632</strain>
    </source>
</reference>
<evidence type="ECO:0000256" key="2">
    <source>
        <dbReference type="SAM" id="Phobius"/>
    </source>
</evidence>
<name>A0AA37TCZ0_9HYPH</name>
<gene>
    <name evidence="3" type="ORF">GCM10007890_09900</name>
</gene>
<organism evidence="3 4">
    <name type="scientific">Methylobacterium tardum</name>
    <dbReference type="NCBI Taxonomy" id="374432"/>
    <lineage>
        <taxon>Bacteria</taxon>
        <taxon>Pseudomonadati</taxon>
        <taxon>Pseudomonadota</taxon>
        <taxon>Alphaproteobacteria</taxon>
        <taxon>Hyphomicrobiales</taxon>
        <taxon>Methylobacteriaceae</taxon>
        <taxon>Methylobacterium</taxon>
    </lineage>
</organism>
<keyword evidence="2" id="KW-1133">Transmembrane helix</keyword>
<evidence type="ECO:0000313" key="4">
    <source>
        <dbReference type="Proteomes" id="UP001157440"/>
    </source>
</evidence>
<keyword evidence="4" id="KW-1185">Reference proteome</keyword>
<comment type="caution">
    <text evidence="3">The sequence shown here is derived from an EMBL/GenBank/DDBJ whole genome shotgun (WGS) entry which is preliminary data.</text>
</comment>
<protein>
    <submittedName>
        <fullName evidence="3">Uncharacterized protein</fullName>
    </submittedName>
</protein>
<dbReference type="EMBL" id="BSPL01000009">
    <property type="protein sequence ID" value="GLS68978.1"/>
    <property type="molecule type" value="Genomic_DNA"/>
</dbReference>
<keyword evidence="2" id="KW-0472">Membrane</keyword>
<feature type="region of interest" description="Disordered" evidence="1">
    <location>
        <begin position="1"/>
        <end position="68"/>
    </location>
</feature>
<dbReference type="AlphaFoldDB" id="A0AA37TCZ0"/>